<dbReference type="AlphaFoldDB" id="A0A642V2Z9"/>
<evidence type="ECO:0000313" key="3">
    <source>
        <dbReference type="Proteomes" id="UP000761534"/>
    </source>
</evidence>
<feature type="compositionally biased region" description="Low complexity" evidence="1">
    <location>
        <begin position="54"/>
        <end position="68"/>
    </location>
</feature>
<accession>A0A642V2Z9</accession>
<feature type="region of interest" description="Disordered" evidence="1">
    <location>
        <begin position="102"/>
        <end position="136"/>
    </location>
</feature>
<feature type="compositionally biased region" description="Polar residues" evidence="1">
    <location>
        <begin position="1"/>
        <end position="15"/>
    </location>
</feature>
<dbReference type="VEuPathDB" id="FungiDB:TRICI_003723"/>
<name>A0A642V2Z9_9ASCO</name>
<dbReference type="Proteomes" id="UP000761534">
    <property type="component" value="Unassembled WGS sequence"/>
</dbReference>
<feature type="compositionally biased region" description="Polar residues" evidence="1">
    <location>
        <begin position="43"/>
        <end position="53"/>
    </location>
</feature>
<dbReference type="EMBL" id="SWFS01000274">
    <property type="protein sequence ID" value="KAA8911708.1"/>
    <property type="molecule type" value="Genomic_DNA"/>
</dbReference>
<gene>
    <name evidence="2" type="ORF">TRICI_003723</name>
</gene>
<evidence type="ECO:0000256" key="1">
    <source>
        <dbReference type="SAM" id="MobiDB-lite"/>
    </source>
</evidence>
<protein>
    <submittedName>
        <fullName evidence="2">Uncharacterized protein</fullName>
    </submittedName>
</protein>
<feature type="region of interest" description="Disordered" evidence="1">
    <location>
        <begin position="1"/>
        <end position="75"/>
    </location>
</feature>
<proteinExistence type="predicted"/>
<organism evidence="2 3">
    <name type="scientific">Trichomonascus ciferrii</name>
    <dbReference type="NCBI Taxonomy" id="44093"/>
    <lineage>
        <taxon>Eukaryota</taxon>
        <taxon>Fungi</taxon>
        <taxon>Dikarya</taxon>
        <taxon>Ascomycota</taxon>
        <taxon>Saccharomycotina</taxon>
        <taxon>Dipodascomycetes</taxon>
        <taxon>Dipodascales</taxon>
        <taxon>Trichomonascaceae</taxon>
        <taxon>Trichomonascus</taxon>
        <taxon>Trichomonascus ciferrii complex</taxon>
    </lineage>
</organism>
<keyword evidence="3" id="KW-1185">Reference proteome</keyword>
<evidence type="ECO:0000313" key="2">
    <source>
        <dbReference type="EMBL" id="KAA8911708.1"/>
    </source>
</evidence>
<reference evidence="2" key="1">
    <citation type="journal article" date="2019" name="G3 (Bethesda)">
        <title>Genome Assemblies of Two Rare Opportunistic Yeast Pathogens: Diutina rugosa (syn. Candida rugosa) and Trichomonascus ciferrii (syn. Candida ciferrii).</title>
        <authorList>
            <person name="Mixao V."/>
            <person name="Saus E."/>
            <person name="Hansen A.P."/>
            <person name="Lass-Florl C."/>
            <person name="Gabaldon T."/>
        </authorList>
    </citation>
    <scope>NUCLEOTIDE SEQUENCE</scope>
    <source>
        <strain evidence="2">CBS 4856</strain>
    </source>
</reference>
<comment type="caution">
    <text evidence="2">The sequence shown here is derived from an EMBL/GenBank/DDBJ whole genome shotgun (WGS) entry which is preliminary data.</text>
</comment>
<sequence length="136" mass="14380">MSLTQYPQASSTAAGSSFPVFFQGSAEPSSEPVDTTPRFAYIQQASTSQNQTEASGTSSAPASSSSVSNDDPDKCEKLGVEYSDCLAEKGLDILCGPEKRRLEDTGCGVYGPPDPHARVNKTTTAYDSSRDQTGRI</sequence>